<dbReference type="AlphaFoldDB" id="A0ABD2P7D3"/>
<protein>
    <submittedName>
        <fullName evidence="2">Uncharacterized protein</fullName>
    </submittedName>
</protein>
<reference evidence="2 3" key="1">
    <citation type="journal article" date="2021" name="BMC Biol.">
        <title>Horizontally acquired antibacterial genes associated with adaptive radiation of ladybird beetles.</title>
        <authorList>
            <person name="Li H.S."/>
            <person name="Tang X.F."/>
            <person name="Huang Y.H."/>
            <person name="Xu Z.Y."/>
            <person name="Chen M.L."/>
            <person name="Du X.Y."/>
            <person name="Qiu B.Y."/>
            <person name="Chen P.T."/>
            <person name="Zhang W."/>
            <person name="Slipinski A."/>
            <person name="Escalona H.E."/>
            <person name="Waterhouse R.M."/>
            <person name="Zwick A."/>
            <person name="Pang H."/>
        </authorList>
    </citation>
    <scope>NUCLEOTIDE SEQUENCE [LARGE SCALE GENOMIC DNA]</scope>
    <source>
        <strain evidence="2">SYSU2018</strain>
    </source>
</reference>
<sequence>MVQVCSICYKSIPQKHQAFGGSSDSNAGMVNNHMAGTDVQYLNNSSSRPHTAKSPSNSAGSDIRYKPYDISPAIITSKKKQAALENRQK</sequence>
<proteinExistence type="predicted"/>
<feature type="non-terminal residue" evidence="2">
    <location>
        <position position="1"/>
    </location>
</feature>
<evidence type="ECO:0000313" key="2">
    <source>
        <dbReference type="EMBL" id="KAL3286939.1"/>
    </source>
</evidence>
<evidence type="ECO:0000256" key="1">
    <source>
        <dbReference type="SAM" id="MobiDB-lite"/>
    </source>
</evidence>
<keyword evidence="3" id="KW-1185">Reference proteome</keyword>
<gene>
    <name evidence="2" type="ORF">HHI36_001425</name>
</gene>
<dbReference type="Proteomes" id="UP001516400">
    <property type="component" value="Unassembled WGS sequence"/>
</dbReference>
<name>A0ABD2P7D3_9CUCU</name>
<comment type="caution">
    <text evidence="2">The sequence shown here is derived from an EMBL/GenBank/DDBJ whole genome shotgun (WGS) entry which is preliminary data.</text>
</comment>
<dbReference type="PANTHER" id="PTHR40240">
    <property type="entry name" value="PLEXUS, ISOFORM A"/>
    <property type="match status" value="1"/>
</dbReference>
<accession>A0ABD2P7D3</accession>
<dbReference type="EMBL" id="JABFTP020000185">
    <property type="protein sequence ID" value="KAL3286939.1"/>
    <property type="molecule type" value="Genomic_DNA"/>
</dbReference>
<evidence type="ECO:0000313" key="3">
    <source>
        <dbReference type="Proteomes" id="UP001516400"/>
    </source>
</evidence>
<feature type="non-terminal residue" evidence="2">
    <location>
        <position position="89"/>
    </location>
</feature>
<dbReference type="PANTHER" id="PTHR40240:SF1">
    <property type="entry name" value="PLEXUS, ISOFORM A"/>
    <property type="match status" value="1"/>
</dbReference>
<organism evidence="2 3">
    <name type="scientific">Cryptolaemus montrouzieri</name>
    <dbReference type="NCBI Taxonomy" id="559131"/>
    <lineage>
        <taxon>Eukaryota</taxon>
        <taxon>Metazoa</taxon>
        <taxon>Ecdysozoa</taxon>
        <taxon>Arthropoda</taxon>
        <taxon>Hexapoda</taxon>
        <taxon>Insecta</taxon>
        <taxon>Pterygota</taxon>
        <taxon>Neoptera</taxon>
        <taxon>Endopterygota</taxon>
        <taxon>Coleoptera</taxon>
        <taxon>Polyphaga</taxon>
        <taxon>Cucujiformia</taxon>
        <taxon>Coccinelloidea</taxon>
        <taxon>Coccinellidae</taxon>
        <taxon>Scymninae</taxon>
        <taxon>Scymnini</taxon>
        <taxon>Cryptolaemus</taxon>
    </lineage>
</organism>
<feature type="region of interest" description="Disordered" evidence="1">
    <location>
        <begin position="38"/>
        <end position="65"/>
    </location>
</feature>
<feature type="compositionally biased region" description="Polar residues" evidence="1">
    <location>
        <begin position="40"/>
        <end position="60"/>
    </location>
</feature>